<dbReference type="InterPro" id="IPR012349">
    <property type="entry name" value="Split_barrel_FMN-bd"/>
</dbReference>
<accession>W6M3C9</accession>
<gene>
    <name evidence="1" type="ORF">BN873_100011</name>
</gene>
<dbReference type="SUPFAM" id="SSF50475">
    <property type="entry name" value="FMN-binding split barrel"/>
    <property type="match status" value="1"/>
</dbReference>
<evidence type="ECO:0000313" key="2">
    <source>
        <dbReference type="Proteomes" id="UP000035760"/>
    </source>
</evidence>
<organism evidence="1 2">
    <name type="scientific">Candidatus Competibacter denitrificans Run_A_D11</name>
    <dbReference type="NCBI Taxonomy" id="1400863"/>
    <lineage>
        <taxon>Bacteria</taxon>
        <taxon>Pseudomonadati</taxon>
        <taxon>Pseudomonadota</taxon>
        <taxon>Gammaproteobacteria</taxon>
        <taxon>Candidatus Competibacteraceae</taxon>
        <taxon>Candidatus Competibacter</taxon>
    </lineage>
</organism>
<proteinExistence type="predicted"/>
<comment type="caution">
    <text evidence="1">The sequence shown here is derived from an EMBL/GenBank/DDBJ whole genome shotgun (WGS) entry which is preliminary data.</text>
</comment>
<protein>
    <submittedName>
        <fullName evidence="1">FMN-binding negative transcriptional regulator</fullName>
    </submittedName>
</protein>
<evidence type="ECO:0000313" key="1">
    <source>
        <dbReference type="EMBL" id="CDI00999.1"/>
    </source>
</evidence>
<reference evidence="1" key="2">
    <citation type="submission" date="2014-03" db="EMBL/GenBank/DDBJ databases">
        <title>Candidatus Competibacter-lineage genomes retrieved from metagenomes reveal functional metabolic diversity.</title>
        <authorList>
            <person name="McIlroy S.J."/>
            <person name="Albertsen M."/>
            <person name="Andresen E.K."/>
            <person name="Saunders A.M."/>
            <person name="Kristiansen R."/>
            <person name="Stokholm-Bjerregaard M."/>
            <person name="Nielsen K.L."/>
            <person name="Nielsen P.H."/>
        </authorList>
    </citation>
    <scope>NUCLEOTIDE SEQUENCE</scope>
    <source>
        <strain evidence="1">Run_A_D11</strain>
    </source>
</reference>
<dbReference type="PANTHER" id="PTHR35802">
    <property type="entry name" value="PROTEASE SYNTHASE AND SPORULATION PROTEIN PAI 2"/>
    <property type="match status" value="1"/>
</dbReference>
<name>W6M3C9_9GAMM</name>
<dbReference type="STRING" id="1400863.BN873_100011"/>
<dbReference type="Pfam" id="PF04299">
    <property type="entry name" value="FMN_bind_2"/>
    <property type="match status" value="1"/>
</dbReference>
<dbReference type="Proteomes" id="UP000035760">
    <property type="component" value="Unassembled WGS sequence"/>
</dbReference>
<dbReference type="PIRSF" id="PIRSF010372">
    <property type="entry name" value="PaiB"/>
    <property type="match status" value="1"/>
</dbReference>
<sequence length="210" mass="23402">MYIPKHFDEPKVERLHELMRDQPLATLVTFSSHGLNADHLPLHLTETSNSLGTLRGHVARANPLRSHLGEHAEVLAIFRGSDAYITPSWYATKAETGKVVPTWNYVVAHAYGTLRFLDDAAWLRAHLEALVTHNEAAFDKPWQLSDAPHDFIEKLIGAVVGIEITITRLLGKWKVSQNQPSENKMGVINGLRESGTAKALDMADLIERAN</sequence>
<dbReference type="EMBL" id="CBTJ020000002">
    <property type="protein sequence ID" value="CDI00999.1"/>
    <property type="molecule type" value="Genomic_DNA"/>
</dbReference>
<dbReference type="RefSeq" id="WP_048670130.1">
    <property type="nucleotide sequence ID" value="NZ_CBTJ020000002.1"/>
</dbReference>
<keyword evidence="2" id="KW-1185">Reference proteome</keyword>
<dbReference type="Gene3D" id="2.30.110.10">
    <property type="entry name" value="Electron Transport, Fmn-binding Protein, Chain A"/>
    <property type="match status" value="1"/>
</dbReference>
<dbReference type="OrthoDB" id="9794948at2"/>
<dbReference type="InterPro" id="IPR007396">
    <property type="entry name" value="TR_PAI2-type"/>
</dbReference>
<dbReference type="PANTHER" id="PTHR35802:SF1">
    <property type="entry name" value="PROTEASE SYNTHASE AND SPORULATION PROTEIN PAI 2"/>
    <property type="match status" value="1"/>
</dbReference>
<reference evidence="1" key="1">
    <citation type="submission" date="2013-07" db="EMBL/GenBank/DDBJ databases">
        <authorList>
            <person name="McIlroy S."/>
        </authorList>
    </citation>
    <scope>NUCLEOTIDE SEQUENCE [LARGE SCALE GENOMIC DNA]</scope>
    <source>
        <strain evidence="1">Run_A_D11</strain>
    </source>
</reference>
<dbReference type="AlphaFoldDB" id="W6M3C9"/>